<accession>A0ABD3D672</accession>
<proteinExistence type="predicted"/>
<comment type="caution">
    <text evidence="1">The sequence shown here is derived from an EMBL/GenBank/DDBJ whole genome shotgun (WGS) entry which is preliminary data.</text>
</comment>
<gene>
    <name evidence="1" type="ORF">CASFOL_019380</name>
</gene>
<evidence type="ECO:0000313" key="1">
    <source>
        <dbReference type="EMBL" id="KAL3637081.1"/>
    </source>
</evidence>
<dbReference type="AlphaFoldDB" id="A0ABD3D672"/>
<evidence type="ECO:0000313" key="2">
    <source>
        <dbReference type="Proteomes" id="UP001632038"/>
    </source>
</evidence>
<sequence>MDINGTPRPPFLSSTNERLVGKLLRSITRKFDTKITAIEEARDTSILPYDELVGSLNTYEMEHIKNREKNTAYTSNESFEYDSDDEEMSRAVLSLKNTPLSDDELSFITNRFRNYIKKNLIAQEFDENSEEEEDEDPQALVVHSVGNNDTSVGNIEDNTVCRSSQEEDKFNKYERMQIKYEAKFTN</sequence>
<dbReference type="Proteomes" id="UP001632038">
    <property type="component" value="Unassembled WGS sequence"/>
</dbReference>
<reference evidence="2" key="1">
    <citation type="journal article" date="2024" name="IScience">
        <title>Strigolactones Initiate the Formation of Haustorium-like Structures in Castilleja.</title>
        <authorList>
            <person name="Buerger M."/>
            <person name="Peterson D."/>
            <person name="Chory J."/>
        </authorList>
    </citation>
    <scope>NUCLEOTIDE SEQUENCE [LARGE SCALE GENOMIC DNA]</scope>
</reference>
<keyword evidence="2" id="KW-1185">Reference proteome</keyword>
<name>A0ABD3D672_9LAMI</name>
<protein>
    <submittedName>
        <fullName evidence="1">Uncharacterized protein</fullName>
    </submittedName>
</protein>
<dbReference type="EMBL" id="JAVIJP010000026">
    <property type="protein sequence ID" value="KAL3637081.1"/>
    <property type="molecule type" value="Genomic_DNA"/>
</dbReference>
<organism evidence="1 2">
    <name type="scientific">Castilleja foliolosa</name>
    <dbReference type="NCBI Taxonomy" id="1961234"/>
    <lineage>
        <taxon>Eukaryota</taxon>
        <taxon>Viridiplantae</taxon>
        <taxon>Streptophyta</taxon>
        <taxon>Embryophyta</taxon>
        <taxon>Tracheophyta</taxon>
        <taxon>Spermatophyta</taxon>
        <taxon>Magnoliopsida</taxon>
        <taxon>eudicotyledons</taxon>
        <taxon>Gunneridae</taxon>
        <taxon>Pentapetalae</taxon>
        <taxon>asterids</taxon>
        <taxon>lamiids</taxon>
        <taxon>Lamiales</taxon>
        <taxon>Orobanchaceae</taxon>
        <taxon>Pedicularideae</taxon>
        <taxon>Castillejinae</taxon>
        <taxon>Castilleja</taxon>
    </lineage>
</organism>